<feature type="region of interest" description="Disordered" evidence="1">
    <location>
        <begin position="39"/>
        <end position="68"/>
    </location>
</feature>
<evidence type="ECO:0000313" key="2">
    <source>
        <dbReference type="EMBL" id="GAA0506403.1"/>
    </source>
</evidence>
<name>A0ABN1BWE3_SACER</name>
<dbReference type="EMBL" id="BAAAGS010000001">
    <property type="protein sequence ID" value="GAA0506403.1"/>
    <property type="molecule type" value="Genomic_DNA"/>
</dbReference>
<proteinExistence type="predicted"/>
<protein>
    <recommendedName>
        <fullName evidence="4">Excreted virulence factor EspC (Type VII ESX diderm)</fullName>
    </recommendedName>
</protein>
<evidence type="ECO:0000256" key="1">
    <source>
        <dbReference type="SAM" id="MobiDB-lite"/>
    </source>
</evidence>
<reference evidence="2 3" key="1">
    <citation type="journal article" date="2019" name="Int. J. Syst. Evol. Microbiol.">
        <title>The Global Catalogue of Microorganisms (GCM) 10K type strain sequencing project: providing services to taxonomists for standard genome sequencing and annotation.</title>
        <authorList>
            <consortium name="The Broad Institute Genomics Platform"/>
            <consortium name="The Broad Institute Genome Sequencing Center for Infectious Disease"/>
            <person name="Wu L."/>
            <person name="Ma J."/>
        </authorList>
    </citation>
    <scope>NUCLEOTIDE SEQUENCE [LARGE SCALE GENOMIC DNA]</scope>
    <source>
        <strain evidence="2 3">JCM 10303</strain>
    </source>
</reference>
<dbReference type="RefSeq" id="WP_009947543.1">
    <property type="nucleotide sequence ID" value="NZ_BAAAGS010000001.1"/>
</dbReference>
<evidence type="ECO:0000313" key="3">
    <source>
        <dbReference type="Proteomes" id="UP001500729"/>
    </source>
</evidence>
<gene>
    <name evidence="2" type="ORF">GCM10009533_01410</name>
</gene>
<sequence length="68" mass="7101">MGRRDGAGGQSFASSDCGDAFQQFQRALREKLDQRVEELEEAGQDVGSSADAYSAGDQYGAVGLGGLL</sequence>
<accession>A0ABN1BWE3</accession>
<comment type="caution">
    <text evidence="2">The sequence shown here is derived from an EMBL/GenBank/DDBJ whole genome shotgun (WGS) entry which is preliminary data.</text>
</comment>
<keyword evidence="3" id="KW-1185">Reference proteome</keyword>
<evidence type="ECO:0008006" key="4">
    <source>
        <dbReference type="Google" id="ProtNLM"/>
    </source>
</evidence>
<organism evidence="2 3">
    <name type="scientific">Saccharopolyspora erythraea</name>
    <name type="common">Streptomyces erythraeus</name>
    <dbReference type="NCBI Taxonomy" id="1836"/>
    <lineage>
        <taxon>Bacteria</taxon>
        <taxon>Bacillati</taxon>
        <taxon>Actinomycetota</taxon>
        <taxon>Actinomycetes</taxon>
        <taxon>Pseudonocardiales</taxon>
        <taxon>Pseudonocardiaceae</taxon>
        <taxon>Saccharopolyspora</taxon>
    </lineage>
</organism>
<dbReference type="Proteomes" id="UP001500729">
    <property type="component" value="Unassembled WGS sequence"/>
</dbReference>